<keyword evidence="4 13" id="KW-0813">Transport</keyword>
<evidence type="ECO:0000256" key="4">
    <source>
        <dbReference type="ARBA" id="ARBA00022448"/>
    </source>
</evidence>
<keyword evidence="9 13" id="KW-1133">Transmembrane helix</keyword>
<accession>A0ABV7V906</accession>
<evidence type="ECO:0000256" key="7">
    <source>
        <dbReference type="ARBA" id="ARBA00022795"/>
    </source>
</evidence>
<dbReference type="PANTHER" id="PTHR30531:SF12">
    <property type="entry name" value="FLAGELLAR BIOSYNTHETIC PROTEIN FLHB"/>
    <property type="match status" value="1"/>
</dbReference>
<evidence type="ECO:0000256" key="9">
    <source>
        <dbReference type="ARBA" id="ARBA00022989"/>
    </source>
</evidence>
<dbReference type="InterPro" id="IPR029025">
    <property type="entry name" value="T3SS_substrate_exporter_C"/>
</dbReference>
<evidence type="ECO:0000256" key="1">
    <source>
        <dbReference type="ARBA" id="ARBA00004651"/>
    </source>
</evidence>
<keyword evidence="15" id="KW-0969">Cilium</keyword>
<dbReference type="NCBIfam" id="TIGR00328">
    <property type="entry name" value="flhB"/>
    <property type="match status" value="1"/>
</dbReference>
<keyword evidence="6 13" id="KW-0812">Transmembrane</keyword>
<evidence type="ECO:0000313" key="15">
    <source>
        <dbReference type="EMBL" id="MFC3673929.1"/>
    </source>
</evidence>
<dbReference type="PRINTS" id="PR00950">
    <property type="entry name" value="TYPE3IMSPROT"/>
</dbReference>
<keyword evidence="15" id="KW-0966">Cell projection</keyword>
<keyword evidence="15" id="KW-0282">Flagellum</keyword>
<keyword evidence="5 13" id="KW-1003">Cell membrane</keyword>
<keyword evidence="10 13" id="KW-0472">Membrane</keyword>
<dbReference type="InterPro" id="IPR006136">
    <property type="entry name" value="FlhB"/>
</dbReference>
<organism evidence="15 16">
    <name type="scientific">Ferrovibrio xuzhouensis</name>
    <dbReference type="NCBI Taxonomy" id="1576914"/>
    <lineage>
        <taxon>Bacteria</taxon>
        <taxon>Pseudomonadati</taxon>
        <taxon>Pseudomonadota</taxon>
        <taxon>Alphaproteobacteria</taxon>
        <taxon>Rhodospirillales</taxon>
        <taxon>Rhodospirillaceae</taxon>
        <taxon>Ferrovibrio</taxon>
    </lineage>
</organism>
<proteinExistence type="inferred from homology"/>
<protein>
    <recommendedName>
        <fullName evidence="3 13">Flagellar biosynthetic protein FlhB</fullName>
    </recommendedName>
</protein>
<feature type="region of interest" description="Disordered" evidence="14">
    <location>
        <begin position="359"/>
        <end position="379"/>
    </location>
</feature>
<evidence type="ECO:0000256" key="5">
    <source>
        <dbReference type="ARBA" id="ARBA00022475"/>
    </source>
</evidence>
<dbReference type="Gene3D" id="3.40.1690.10">
    <property type="entry name" value="secretion proteins EscU"/>
    <property type="match status" value="1"/>
</dbReference>
<dbReference type="SUPFAM" id="SSF160544">
    <property type="entry name" value="EscU C-terminal domain-like"/>
    <property type="match status" value="1"/>
</dbReference>
<dbReference type="Pfam" id="PF01312">
    <property type="entry name" value="Bac_export_2"/>
    <property type="match status" value="1"/>
</dbReference>
<comment type="subcellular location">
    <subcellularLocation>
        <location evidence="1">Cell membrane</location>
        <topology evidence="1">Multi-pass membrane protein</topology>
    </subcellularLocation>
</comment>
<feature type="transmembrane region" description="Helical" evidence="13">
    <location>
        <begin position="147"/>
        <end position="166"/>
    </location>
</feature>
<feature type="transmembrane region" description="Helical" evidence="13">
    <location>
        <begin position="34"/>
        <end position="54"/>
    </location>
</feature>
<sequence length="379" mass="42541">MAEDADPDSKTEDPSGKRLEEAANKGNIAKSQEITHWFVFLAASICLWAFSGLMPRQLVSSTRVFFEQPERIPIDPSHLTRIALDLFMSMGLVLSPVIGLFMVFSVAGSIVQNPPRFTPEKIVPDITKLNPLTGLKKMFSLPTVVEFVKNVLKITVIGIILFSLIWPELDSLEELIDLDITLLIPITMRIIAKLLGALLGIMAVVALADYLYQKYNFTKQLRMTKQEVKDEHKETEGDPMIKARLRQIRMQRSRKRMMRAVPEASVVVTNPTHFAVALKYEADKMDAPRVVAKGADLMAKRIREIAAEHKVPIVENPPLARALFKVEIDDPIPFELYRTVAEVISYIMRLKQGIQAQYEPSKEPIPEPGSAEALAQAGR</sequence>
<evidence type="ECO:0000256" key="6">
    <source>
        <dbReference type="ARBA" id="ARBA00022692"/>
    </source>
</evidence>
<evidence type="ECO:0000313" key="16">
    <source>
        <dbReference type="Proteomes" id="UP001595711"/>
    </source>
</evidence>
<evidence type="ECO:0000256" key="2">
    <source>
        <dbReference type="ARBA" id="ARBA00010690"/>
    </source>
</evidence>
<keyword evidence="7 13" id="KW-1005">Bacterial flagellum biogenesis</keyword>
<evidence type="ECO:0000256" key="10">
    <source>
        <dbReference type="ARBA" id="ARBA00023136"/>
    </source>
</evidence>
<name>A0ABV7V906_9PROT</name>
<dbReference type="PANTHER" id="PTHR30531">
    <property type="entry name" value="FLAGELLAR BIOSYNTHETIC PROTEIN FLHB"/>
    <property type="match status" value="1"/>
</dbReference>
<evidence type="ECO:0000256" key="8">
    <source>
        <dbReference type="ARBA" id="ARBA00022927"/>
    </source>
</evidence>
<evidence type="ECO:0000256" key="11">
    <source>
        <dbReference type="ARBA" id="ARBA00023225"/>
    </source>
</evidence>
<comment type="caution">
    <text evidence="15">The sequence shown here is derived from an EMBL/GenBank/DDBJ whole genome shotgun (WGS) entry which is preliminary data.</text>
</comment>
<gene>
    <name evidence="13 15" type="primary">flhB</name>
    <name evidence="15" type="ORF">ACFOOQ_00130</name>
</gene>
<comment type="function">
    <text evidence="12 13">Required for formation of the rod structure in the basal body of the flagellar apparatus. Together with FliI and FliH, may constitute the export apparatus of flagellin.</text>
</comment>
<dbReference type="RefSeq" id="WP_379719936.1">
    <property type="nucleotide sequence ID" value="NZ_JBHRYJ010000001.1"/>
</dbReference>
<dbReference type="EMBL" id="JBHRYJ010000001">
    <property type="protein sequence ID" value="MFC3673929.1"/>
    <property type="molecule type" value="Genomic_DNA"/>
</dbReference>
<keyword evidence="11 13" id="KW-1006">Bacterial flagellum protein export</keyword>
<reference evidence="16" key="1">
    <citation type="journal article" date="2019" name="Int. J. Syst. Evol. Microbiol.">
        <title>The Global Catalogue of Microorganisms (GCM) 10K type strain sequencing project: providing services to taxonomists for standard genome sequencing and annotation.</title>
        <authorList>
            <consortium name="The Broad Institute Genomics Platform"/>
            <consortium name="The Broad Institute Genome Sequencing Center for Infectious Disease"/>
            <person name="Wu L."/>
            <person name="Ma J."/>
        </authorList>
    </citation>
    <scope>NUCLEOTIDE SEQUENCE [LARGE SCALE GENOMIC DNA]</scope>
    <source>
        <strain evidence="16">KCTC 42182</strain>
    </source>
</reference>
<feature type="transmembrane region" description="Helical" evidence="13">
    <location>
        <begin position="86"/>
        <end position="111"/>
    </location>
</feature>
<dbReference type="InterPro" id="IPR006135">
    <property type="entry name" value="T3SS_substrate_exporter"/>
</dbReference>
<feature type="transmembrane region" description="Helical" evidence="13">
    <location>
        <begin position="186"/>
        <end position="212"/>
    </location>
</feature>
<evidence type="ECO:0000256" key="14">
    <source>
        <dbReference type="SAM" id="MobiDB-lite"/>
    </source>
</evidence>
<evidence type="ECO:0000256" key="3">
    <source>
        <dbReference type="ARBA" id="ARBA00021622"/>
    </source>
</evidence>
<keyword evidence="16" id="KW-1185">Reference proteome</keyword>
<evidence type="ECO:0000256" key="12">
    <source>
        <dbReference type="ARBA" id="ARBA00025078"/>
    </source>
</evidence>
<comment type="similarity">
    <text evidence="2 13">Belongs to the type III secretion exporter family.</text>
</comment>
<evidence type="ECO:0000256" key="13">
    <source>
        <dbReference type="RuleBase" id="RU364091"/>
    </source>
</evidence>
<dbReference type="Proteomes" id="UP001595711">
    <property type="component" value="Unassembled WGS sequence"/>
</dbReference>
<keyword evidence="8 13" id="KW-0653">Protein transport</keyword>
<dbReference type="Gene3D" id="6.10.250.2080">
    <property type="match status" value="1"/>
</dbReference>